<comment type="similarity">
    <text evidence="1">Belongs to the FPP family.</text>
</comment>
<dbReference type="AlphaFoldDB" id="A0A4Y7JCB7"/>
<dbReference type="EMBL" id="CM010718">
    <property type="protein sequence ID" value="RZC57285.1"/>
    <property type="molecule type" value="Genomic_DNA"/>
</dbReference>
<evidence type="ECO:0000313" key="4">
    <source>
        <dbReference type="EMBL" id="RZC57285.1"/>
    </source>
</evidence>
<gene>
    <name evidence="4" type="ORF">C5167_004587</name>
</gene>
<feature type="coiled-coil region" evidence="3">
    <location>
        <begin position="206"/>
        <end position="237"/>
    </location>
</feature>
<dbReference type="Proteomes" id="UP000316621">
    <property type="component" value="Chromosome 4"/>
</dbReference>
<evidence type="ECO:0000313" key="5">
    <source>
        <dbReference type="Proteomes" id="UP000316621"/>
    </source>
</evidence>
<evidence type="ECO:0000256" key="2">
    <source>
        <dbReference type="ARBA" id="ARBA00023054"/>
    </source>
</evidence>
<dbReference type="STRING" id="3469.A0A4Y7JCB7"/>
<sequence length="283" mass="32318">MGFQNPRFVAVASELLNFCEYLKSLVKLACYPCGVLFEAIAAAKDFSKRSRQSIQRITFYHWVRLVAGASQCIMQEHKPELLNKKRSSSDKHPGETESQDLLILKGTLMNSRNNQKHLPWTICNPQRSCRNLQPVLKRLIDNMRNLTEKLSAALLNITSKEDIVKQRAKVAEEAVSGWNKAEDAAVAFKEQLETAALKNSALEDRVGHLEGDLKECVRQLRQARDKQEQKFHEAVIQTKVKLKRSEDGMSKEFPFDHRSMESFNMICYTSMTLFPVMASLELV</sequence>
<dbReference type="Gramene" id="RZC57285">
    <property type="protein sequence ID" value="RZC57285"/>
    <property type="gene ID" value="C5167_004587"/>
</dbReference>
<dbReference type="PANTHER" id="PTHR31580">
    <property type="entry name" value="FILAMENT-LIKE PLANT PROTEIN 4"/>
    <property type="match status" value="1"/>
</dbReference>
<keyword evidence="2 3" id="KW-0175">Coiled coil</keyword>
<reference evidence="4 5" key="1">
    <citation type="journal article" date="2018" name="Science">
        <title>The opium poppy genome and morphinan production.</title>
        <authorList>
            <person name="Guo L."/>
            <person name="Winzer T."/>
            <person name="Yang X."/>
            <person name="Li Y."/>
            <person name="Ning Z."/>
            <person name="He Z."/>
            <person name="Teodor R."/>
            <person name="Lu Y."/>
            <person name="Bowser T.A."/>
            <person name="Graham I.A."/>
            <person name="Ye K."/>
        </authorList>
    </citation>
    <scope>NUCLEOTIDE SEQUENCE [LARGE SCALE GENOMIC DNA]</scope>
    <source>
        <strain evidence="5">cv. HN1</strain>
        <tissue evidence="4">Leaves</tissue>
    </source>
</reference>
<name>A0A4Y7JCB7_PAPSO</name>
<evidence type="ECO:0000256" key="3">
    <source>
        <dbReference type="SAM" id="Coils"/>
    </source>
</evidence>
<dbReference type="PANTHER" id="PTHR31580:SF49">
    <property type="entry name" value="FILAMENT-LIKE PLANT PROTEIN 3"/>
    <property type="match status" value="1"/>
</dbReference>
<protein>
    <submittedName>
        <fullName evidence="4">Uncharacterized protein</fullName>
    </submittedName>
</protein>
<evidence type="ECO:0000256" key="1">
    <source>
        <dbReference type="ARBA" id="ARBA00005921"/>
    </source>
</evidence>
<organism evidence="4 5">
    <name type="scientific">Papaver somniferum</name>
    <name type="common">Opium poppy</name>
    <dbReference type="NCBI Taxonomy" id="3469"/>
    <lineage>
        <taxon>Eukaryota</taxon>
        <taxon>Viridiplantae</taxon>
        <taxon>Streptophyta</taxon>
        <taxon>Embryophyta</taxon>
        <taxon>Tracheophyta</taxon>
        <taxon>Spermatophyta</taxon>
        <taxon>Magnoliopsida</taxon>
        <taxon>Ranunculales</taxon>
        <taxon>Papaveraceae</taxon>
        <taxon>Papaveroideae</taxon>
        <taxon>Papaver</taxon>
    </lineage>
</organism>
<proteinExistence type="inferred from homology"/>
<keyword evidence="5" id="KW-1185">Reference proteome</keyword>
<accession>A0A4Y7JCB7</accession>
<dbReference type="InterPro" id="IPR008587">
    <property type="entry name" value="FPP_plant"/>
</dbReference>
<dbReference type="Pfam" id="PF05911">
    <property type="entry name" value="FPP"/>
    <property type="match status" value="1"/>
</dbReference>